<dbReference type="Proteomes" id="UP000254329">
    <property type="component" value="Unassembled WGS sequence"/>
</dbReference>
<name>A0A377HQX1_9PAST</name>
<accession>A0A377HQX1</accession>
<gene>
    <name evidence="1" type="ORF">NCTC1659_00057</name>
</gene>
<proteinExistence type="predicted"/>
<dbReference type="AlphaFoldDB" id="A0A377HQX1"/>
<evidence type="ECO:0000313" key="2">
    <source>
        <dbReference type="Proteomes" id="UP000254329"/>
    </source>
</evidence>
<protein>
    <submittedName>
        <fullName evidence="1">Uncharacterized protein</fullName>
    </submittedName>
</protein>
<dbReference type="EMBL" id="UGHF01000001">
    <property type="protein sequence ID" value="STO58845.1"/>
    <property type="molecule type" value="Genomic_DNA"/>
</dbReference>
<keyword evidence="2" id="KW-1185">Reference proteome</keyword>
<dbReference type="RefSeq" id="WP_115252363.1">
    <property type="nucleotide sequence ID" value="NZ_UGHF01000001.1"/>
</dbReference>
<organism evidence="1 2">
    <name type="scientific">Canicola haemoglobinophilus</name>
    <dbReference type="NCBI Taxonomy" id="733"/>
    <lineage>
        <taxon>Bacteria</taxon>
        <taxon>Pseudomonadati</taxon>
        <taxon>Pseudomonadota</taxon>
        <taxon>Gammaproteobacteria</taxon>
        <taxon>Pasteurellales</taxon>
        <taxon>Pasteurellaceae</taxon>
        <taxon>Canicola</taxon>
    </lineage>
</organism>
<evidence type="ECO:0000313" key="1">
    <source>
        <dbReference type="EMBL" id="STO58845.1"/>
    </source>
</evidence>
<reference evidence="1 2" key="1">
    <citation type="submission" date="2018-06" db="EMBL/GenBank/DDBJ databases">
        <authorList>
            <consortium name="Pathogen Informatics"/>
            <person name="Doyle S."/>
        </authorList>
    </citation>
    <scope>NUCLEOTIDE SEQUENCE [LARGE SCALE GENOMIC DNA]</scope>
    <source>
        <strain evidence="1 2">NCTC1659</strain>
    </source>
</reference>
<sequence>MAKYLGHLPDLDSLPQVEDEPIAFAHSVSRVFAQLEKVQTWVSGKDEYLNSLVTQDKKPKEQALWDLPPVPLSLVELSQLLQQVNAPALGGIGQSYLPSLLIGVANLLGNLLHSAMYLIALHSRATNQTVQAMPTEIEIWQGLQELIMRFNPPLEKALTTGKNEG</sequence>